<reference evidence="2" key="1">
    <citation type="submission" date="2023-01" db="EMBL/GenBank/DDBJ databases">
        <title>Genome assembly of the deep-sea coral Lophelia pertusa.</title>
        <authorList>
            <person name="Herrera S."/>
            <person name="Cordes E."/>
        </authorList>
    </citation>
    <scope>NUCLEOTIDE SEQUENCE</scope>
    <source>
        <strain evidence="2">USNM1676648</strain>
        <tissue evidence="2">Polyp</tissue>
    </source>
</reference>
<keyword evidence="3" id="KW-1185">Reference proteome</keyword>
<evidence type="ECO:0000313" key="2">
    <source>
        <dbReference type="EMBL" id="KAJ7375498.1"/>
    </source>
</evidence>
<dbReference type="AlphaFoldDB" id="A0A9W9Z594"/>
<organism evidence="2 3">
    <name type="scientific">Desmophyllum pertusum</name>
    <dbReference type="NCBI Taxonomy" id="174260"/>
    <lineage>
        <taxon>Eukaryota</taxon>
        <taxon>Metazoa</taxon>
        <taxon>Cnidaria</taxon>
        <taxon>Anthozoa</taxon>
        <taxon>Hexacorallia</taxon>
        <taxon>Scleractinia</taxon>
        <taxon>Caryophylliina</taxon>
        <taxon>Caryophylliidae</taxon>
        <taxon>Desmophyllum</taxon>
    </lineage>
</organism>
<name>A0A9W9Z594_9CNID</name>
<feature type="chain" id="PRO_5040905683" evidence="1">
    <location>
        <begin position="24"/>
        <end position="97"/>
    </location>
</feature>
<proteinExistence type="predicted"/>
<evidence type="ECO:0000256" key="1">
    <source>
        <dbReference type="SAM" id="SignalP"/>
    </source>
</evidence>
<comment type="caution">
    <text evidence="2">The sequence shown here is derived from an EMBL/GenBank/DDBJ whole genome shotgun (WGS) entry which is preliminary data.</text>
</comment>
<accession>A0A9W9Z594</accession>
<feature type="signal peptide" evidence="1">
    <location>
        <begin position="1"/>
        <end position="23"/>
    </location>
</feature>
<dbReference type="EMBL" id="MU826826">
    <property type="protein sequence ID" value="KAJ7375498.1"/>
    <property type="molecule type" value="Genomic_DNA"/>
</dbReference>
<keyword evidence="1" id="KW-0732">Signal</keyword>
<gene>
    <name evidence="2" type="ORF">OS493_002272</name>
</gene>
<evidence type="ECO:0000313" key="3">
    <source>
        <dbReference type="Proteomes" id="UP001163046"/>
    </source>
</evidence>
<protein>
    <submittedName>
        <fullName evidence="2">Uncharacterized protein</fullName>
    </submittedName>
</protein>
<dbReference type="Proteomes" id="UP001163046">
    <property type="component" value="Unassembled WGS sequence"/>
</dbReference>
<sequence>MKRSVVMSYILLLFLSSILAVEGMVVFNGPRRASSRLEKTVYRDGNSGGIAQVSSCSFSQQHNNTTLYSVFQYDKIFSILYCKPPGSGDVCQVIFGL</sequence>